<gene>
    <name evidence="1" type="ORF">SAY89_02100</name>
</gene>
<accession>A0AAF1C1W9</accession>
<name>A0AAF1C1W9_9CHRO</name>
<dbReference type="RefSeq" id="WP_099434572.1">
    <property type="nucleotide sequence ID" value="NZ_CP138348.1"/>
</dbReference>
<dbReference type="EMBL" id="CP138348">
    <property type="protein sequence ID" value="WPF89092.1"/>
    <property type="molecule type" value="Genomic_DNA"/>
</dbReference>
<dbReference type="AlphaFoldDB" id="A0AAF1C1W9"/>
<evidence type="ECO:0008006" key="2">
    <source>
        <dbReference type="Google" id="ProtNLM"/>
    </source>
</evidence>
<evidence type="ECO:0000313" key="1">
    <source>
        <dbReference type="EMBL" id="WPF89092.1"/>
    </source>
</evidence>
<protein>
    <recommendedName>
        <fullName evidence="2">Glutathione S-transferase</fullName>
    </recommendedName>
</protein>
<reference evidence="1" key="1">
    <citation type="submission" date="2023-11" db="EMBL/GenBank/DDBJ databases">
        <title>Genome sequence of Cyanobacterium aponinum BCRC AL20115.</title>
        <authorList>
            <person name="Chang H.-Y."/>
            <person name="Lin K.-M."/>
            <person name="Hsueh H.-T."/>
            <person name="Chu H.-A."/>
            <person name="Kuo C.-H."/>
        </authorList>
    </citation>
    <scope>NUCLEOTIDE SEQUENCE</scope>
    <source>
        <strain evidence="1">AL20115</strain>
    </source>
</reference>
<sequence length="97" mass="11096">MSSFLGRFSLLWFLFFFGHFSAIALPPPDDIPEEVLATEIITEARSPLNNEPLTTEEYVTLTEKQANSKYPPQISSDIRQKIFLLRVINLIRTISPL</sequence>
<proteinExistence type="predicted"/>
<organism evidence="1">
    <name type="scientific">Cyanobacterium aponinum AL20115</name>
    <dbReference type="NCBI Taxonomy" id="3090662"/>
    <lineage>
        <taxon>Bacteria</taxon>
        <taxon>Bacillati</taxon>
        <taxon>Cyanobacteriota</taxon>
        <taxon>Cyanophyceae</taxon>
        <taxon>Oscillatoriophycideae</taxon>
        <taxon>Chroococcales</taxon>
        <taxon>Geminocystaceae</taxon>
        <taxon>Cyanobacterium</taxon>
    </lineage>
</organism>